<gene>
    <name evidence="3" type="primary">zuo1</name>
    <name evidence="3" type="ORF">H4R34_002739</name>
</gene>
<keyword evidence="4" id="KW-1185">Reference proteome</keyword>
<dbReference type="PROSITE" id="PS00636">
    <property type="entry name" value="DNAJ_1"/>
    <property type="match status" value="1"/>
</dbReference>
<feature type="region of interest" description="Disordered" evidence="1">
    <location>
        <begin position="290"/>
        <end position="339"/>
    </location>
</feature>
<proteinExistence type="predicted"/>
<feature type="compositionally biased region" description="Basic and acidic residues" evidence="1">
    <location>
        <begin position="329"/>
        <end position="339"/>
    </location>
</feature>
<dbReference type="EMBL" id="JANBQB010000208">
    <property type="protein sequence ID" value="KAJ1979653.1"/>
    <property type="molecule type" value="Genomic_DNA"/>
</dbReference>
<dbReference type="PANTHER" id="PTHR43999:SF1">
    <property type="entry name" value="DNAJ HOMOLOG SUBFAMILY C MEMBER 2"/>
    <property type="match status" value="1"/>
</dbReference>
<dbReference type="Pfam" id="PF00226">
    <property type="entry name" value="DnaJ"/>
    <property type="match status" value="1"/>
</dbReference>
<dbReference type="InterPro" id="IPR018253">
    <property type="entry name" value="DnaJ_domain_CS"/>
</dbReference>
<sequence>MPGPITLTPAPASWPATETQKVHDAIAVIVEQTLELVGERVHQYRAVQKAGASAQIRDHLEYAVQAATASAAQTHDAGHDSKYDPEENDAEYLDELDPNEWKEQDHYQVLGLSKLRFRATPDDIKYQFHRKVLRHHPDKKAAGGNAHDDKVFKCIQKAYEILINPIKRLQFDSVDPGIDDRVPSLKAKGDFYSIYTKVFDREARFSKKPGVPSLGVDSSPRQEVEAFYEFWYNFDSWRTFEYLDKEDVDMGDNRDNKRYLDRKNRAERAKRKNEDNARIRQIVDQAFKLDPRMKRFRQEDRDRRDAKKNAKKGGVNGSAGKKTATPAQIKEDAEAKQKAEAEAKAKAEADAAKAKDNKAQQKKLKQVVRGHKKAIDELFKKHNYFTGSDAAPSAAVMGEQFTKLDKVIAANSKEVEAIEKLRTALEQAASENKVTEVFDAEVAKC</sequence>
<evidence type="ECO:0000313" key="3">
    <source>
        <dbReference type="EMBL" id="KAJ1979653.1"/>
    </source>
</evidence>
<dbReference type="GO" id="GO:0006450">
    <property type="term" value="P:regulation of translational fidelity"/>
    <property type="evidence" value="ECO:0007669"/>
    <property type="project" value="InterPro"/>
</dbReference>
<dbReference type="GO" id="GO:0005829">
    <property type="term" value="C:cytosol"/>
    <property type="evidence" value="ECO:0007669"/>
    <property type="project" value="TreeGrafter"/>
</dbReference>
<dbReference type="PROSITE" id="PS50076">
    <property type="entry name" value="DNAJ_2"/>
    <property type="match status" value="1"/>
</dbReference>
<feature type="compositionally biased region" description="Basic and acidic residues" evidence="1">
    <location>
        <begin position="290"/>
        <end position="308"/>
    </location>
</feature>
<evidence type="ECO:0000259" key="2">
    <source>
        <dbReference type="PROSITE" id="PS50076"/>
    </source>
</evidence>
<dbReference type="Proteomes" id="UP001151582">
    <property type="component" value="Unassembled WGS sequence"/>
</dbReference>
<reference evidence="3" key="1">
    <citation type="submission" date="2022-07" db="EMBL/GenBank/DDBJ databases">
        <title>Phylogenomic reconstructions and comparative analyses of Kickxellomycotina fungi.</title>
        <authorList>
            <person name="Reynolds N.K."/>
            <person name="Stajich J.E."/>
            <person name="Barry K."/>
            <person name="Grigoriev I.V."/>
            <person name="Crous P."/>
            <person name="Smith M.E."/>
        </authorList>
    </citation>
    <scope>NUCLEOTIDE SEQUENCE</scope>
    <source>
        <strain evidence="3">RSA 567</strain>
    </source>
</reference>
<organism evidence="3 4">
    <name type="scientific">Dimargaris verticillata</name>
    <dbReference type="NCBI Taxonomy" id="2761393"/>
    <lineage>
        <taxon>Eukaryota</taxon>
        <taxon>Fungi</taxon>
        <taxon>Fungi incertae sedis</taxon>
        <taxon>Zoopagomycota</taxon>
        <taxon>Kickxellomycotina</taxon>
        <taxon>Dimargaritomycetes</taxon>
        <taxon>Dimargaritales</taxon>
        <taxon>Dimargaritaceae</taxon>
        <taxon>Dimargaris</taxon>
    </lineage>
</organism>
<dbReference type="InterPro" id="IPR001623">
    <property type="entry name" value="DnaJ_domain"/>
</dbReference>
<accession>A0A9W8E8Z6</accession>
<dbReference type="InterPro" id="IPR036869">
    <property type="entry name" value="J_dom_sf"/>
</dbReference>
<dbReference type="InterPro" id="IPR054076">
    <property type="entry name" value="ZUO1-like_ZHD"/>
</dbReference>
<dbReference type="InterPro" id="IPR044634">
    <property type="entry name" value="Zuotin/DnaJC2"/>
</dbReference>
<name>A0A9W8E8Z6_9FUNG</name>
<dbReference type="GO" id="GO:0043022">
    <property type="term" value="F:ribosome binding"/>
    <property type="evidence" value="ECO:0007669"/>
    <property type="project" value="InterPro"/>
</dbReference>
<dbReference type="PANTHER" id="PTHR43999">
    <property type="entry name" value="DNAJ HOMOLOG SUBFAMILY C MEMBER 2"/>
    <property type="match status" value="1"/>
</dbReference>
<comment type="caution">
    <text evidence="3">The sequence shown here is derived from an EMBL/GenBank/DDBJ whole genome shotgun (WGS) entry which is preliminary data.</text>
</comment>
<dbReference type="GO" id="GO:0030544">
    <property type="term" value="F:Hsp70 protein binding"/>
    <property type="evidence" value="ECO:0007669"/>
    <property type="project" value="InterPro"/>
</dbReference>
<evidence type="ECO:0000313" key="4">
    <source>
        <dbReference type="Proteomes" id="UP001151582"/>
    </source>
</evidence>
<dbReference type="Pfam" id="PF21884">
    <property type="entry name" value="ZUO1-like_ZHD"/>
    <property type="match status" value="1"/>
</dbReference>
<dbReference type="EC" id="4.1.3.4" evidence="3"/>
<dbReference type="AlphaFoldDB" id="A0A9W8E8Z6"/>
<feature type="domain" description="J" evidence="2">
    <location>
        <begin position="105"/>
        <end position="175"/>
    </location>
</feature>
<protein>
    <submittedName>
        <fullName evidence="3">Zuotin</fullName>
        <ecNumber evidence="3">4.1.3.4</ecNumber>
    </submittedName>
</protein>
<dbReference type="SUPFAM" id="SSF46565">
    <property type="entry name" value="Chaperone J-domain"/>
    <property type="match status" value="1"/>
</dbReference>
<dbReference type="SMART" id="SM00271">
    <property type="entry name" value="DnaJ"/>
    <property type="match status" value="1"/>
</dbReference>
<dbReference type="GO" id="GO:0004419">
    <property type="term" value="F:hydroxymethylglutaryl-CoA lyase activity"/>
    <property type="evidence" value="ECO:0007669"/>
    <property type="project" value="UniProtKB-EC"/>
</dbReference>
<dbReference type="CDD" id="cd06257">
    <property type="entry name" value="DnaJ"/>
    <property type="match status" value="1"/>
</dbReference>
<evidence type="ECO:0000256" key="1">
    <source>
        <dbReference type="SAM" id="MobiDB-lite"/>
    </source>
</evidence>
<dbReference type="OrthoDB" id="1690618at2759"/>
<dbReference type="GO" id="GO:0051083">
    <property type="term" value="P:'de novo' cotranslational protein folding"/>
    <property type="evidence" value="ECO:0007669"/>
    <property type="project" value="InterPro"/>
</dbReference>
<dbReference type="Gene3D" id="1.10.287.110">
    <property type="entry name" value="DnaJ domain"/>
    <property type="match status" value="1"/>
</dbReference>
<keyword evidence="3" id="KW-0456">Lyase</keyword>